<evidence type="ECO:0000313" key="4">
    <source>
        <dbReference type="Proteomes" id="UP000070089"/>
    </source>
</evidence>
<feature type="coiled-coil region" evidence="1">
    <location>
        <begin position="918"/>
        <end position="1017"/>
    </location>
</feature>
<proteinExistence type="predicted"/>
<dbReference type="PANTHER" id="PTHR24120">
    <property type="entry name" value="GH07239P"/>
    <property type="match status" value="1"/>
</dbReference>
<protein>
    <submittedName>
        <fullName evidence="3">Protein 21.1</fullName>
    </submittedName>
</protein>
<keyword evidence="1" id="KW-0175">Coiled coil</keyword>
<dbReference type="InterPro" id="IPR002110">
    <property type="entry name" value="Ankyrin_rpt"/>
</dbReference>
<dbReference type="EMBL" id="JXTI01000038">
    <property type="protein sequence ID" value="KWX14266.1"/>
    <property type="molecule type" value="Genomic_DNA"/>
</dbReference>
<gene>
    <name evidence="3" type="ORF">QR46_1710</name>
</gene>
<comment type="caution">
    <text evidence="3">The sequence shown here is derived from an EMBL/GenBank/DDBJ whole genome shotgun (WGS) entry which is preliminary data.</text>
</comment>
<dbReference type="Gene3D" id="1.25.40.20">
    <property type="entry name" value="Ankyrin repeat-containing domain"/>
    <property type="match status" value="2"/>
</dbReference>
<reference evidence="3 4" key="1">
    <citation type="journal article" date="2015" name="Mol. Biochem. Parasitol.">
        <title>Identification of polymorphic genes for use in assemblage B genotyping assays through comparative genomics of multiple assemblage B Giardia duodenalis isolates.</title>
        <authorList>
            <person name="Wielinga C."/>
            <person name="Thompson R.C."/>
            <person name="Monis P."/>
            <person name="Ryan U."/>
        </authorList>
    </citation>
    <scope>NUCLEOTIDE SEQUENCE [LARGE SCALE GENOMIC DNA]</scope>
    <source>
        <strain evidence="3 4">BAH15c1</strain>
    </source>
</reference>
<feature type="compositionally biased region" description="Polar residues" evidence="2">
    <location>
        <begin position="1149"/>
        <end position="1179"/>
    </location>
</feature>
<dbReference type="SUPFAM" id="SSF48403">
    <property type="entry name" value="Ankyrin repeat"/>
    <property type="match status" value="2"/>
</dbReference>
<feature type="compositionally biased region" description="Polar residues" evidence="2">
    <location>
        <begin position="1095"/>
        <end position="1113"/>
    </location>
</feature>
<accession>A0A132NW15</accession>
<organism evidence="3 4">
    <name type="scientific">Giardia duodenalis assemblage B</name>
    <dbReference type="NCBI Taxonomy" id="1394984"/>
    <lineage>
        <taxon>Eukaryota</taxon>
        <taxon>Metamonada</taxon>
        <taxon>Diplomonadida</taxon>
        <taxon>Hexamitidae</taxon>
        <taxon>Giardiinae</taxon>
        <taxon>Giardia</taxon>
    </lineage>
</organism>
<dbReference type="Proteomes" id="UP000070089">
    <property type="component" value="Unassembled WGS sequence"/>
</dbReference>
<dbReference type="PANTHER" id="PTHR24120:SF4">
    <property type="entry name" value="GH07239P"/>
    <property type="match status" value="1"/>
</dbReference>
<dbReference type="VEuPathDB" id="GiardiaDB:QR46_1710"/>
<dbReference type="SMART" id="SM00248">
    <property type="entry name" value="ANK"/>
    <property type="match status" value="10"/>
</dbReference>
<dbReference type="Pfam" id="PF12796">
    <property type="entry name" value="Ank_2"/>
    <property type="match status" value="3"/>
</dbReference>
<feature type="coiled-coil region" evidence="1">
    <location>
        <begin position="294"/>
        <end position="321"/>
    </location>
</feature>
<feature type="region of interest" description="Disordered" evidence="2">
    <location>
        <begin position="1128"/>
        <end position="1179"/>
    </location>
</feature>
<evidence type="ECO:0000256" key="2">
    <source>
        <dbReference type="SAM" id="MobiDB-lite"/>
    </source>
</evidence>
<name>A0A132NW15_GIAIN</name>
<feature type="region of interest" description="Disordered" evidence="2">
    <location>
        <begin position="1091"/>
        <end position="1113"/>
    </location>
</feature>
<sequence length="1504" mass="164621">MDTSKWFSYARSCDYVELERHMDKYAGHTDAEGSTALMIVAEMGAVECVRLLAPKEICTVNSAGHTALFLAAVNGHSDVVDILGPLEAKTLTSNGEDALMLAARTGSSAAVPLLAPYIDLLPNKDGLTALELAINNDAAGFVLALIEARSLPPSTVSSALQYAISKSAKRCTDVLKRAMSIKAGQLNIGIGKPSSRGTALQPMTSVSKSRVDDCVDSNDPTTIMKALSKTARPMSAGSIYAGVNSDRNFSGVTATDMNMVHSQQRPASSLAARYRGDRKVEHDRINDGDLSSDVSILQKGLVAAQKKIAMLEDQILEQNIADPKAHLNEYALQIRQLMDLKTRNAKMLDEMQNRLADSIAATKRVECKLMVAERLASEDGASAMEAHNVNEVALRDSLSYLQQQQAIMEARSERQGIQLEALCDICHKMSVGLVNLWYQLPASKNSINVVELLSKPDFLPNKNDLPLAERSATITDELFTWLYHKICLLADSLSFVVTDAVPIVEANSFNRETMGSTSETAFYRQSLAALKAELLGARAIINERESMLEKERASIKQLQLRVQELSTFGLSTEQHEPDLIARAFQLEAQCTDLQAENMALKQDLTQQAALLKRSAGGTSASDAVTRVSAEMYSQSSDLEHRLIEKDNEIQRLREGIKIATERSEALKGDAQEGQQKLMDEVYRLRDILYGEHDEIEEVLKHATDNLKDSPLLDPLDNKRLIKTLRESVTSLARALRQESFKRVTVPPDSLELQNRILALEREKTTLIKDQAQLRKDFHAYKRDAEEASRAAEAQDKHNSMTIQTLRSDYDGLQRRCAELLKSRGAPLPTGAKGIPKSAANVLSSLHNTAISGDFSGPSFTSMVLDTAIEPPAYDQHNLTVTEMGIVEHVSATRGHYAYTVAAVQTDPCVIDQHAESLIAELDKKNLELSRKLLELDQELDETKQSLGALDNIDLNGLTLEEYIEGYKKQNKSLKETKAKLAVLQKLEKDHDKALNEKRVLEAKCQELQSELGSLRARLDSAKPEESSRLTIKPASQAANVIATGQAPLPLTPLNANIMAQSQSKPLAVSAADADKDDHVALPHKSLNSDILVPSSRLNESVTRPRPSSSKMGTMINNMEHNMLAMASLQSSKNGSRANSRTNSRSNSRGITQSRPLSGSTFGRSSMQSTAKMDGSMINSSTLTSSNARMYIRSNSNKRYSSTAFGGPGHISEFCARPERPRSPAAVAANKLHAREVALNLGPNSRTPYSTPLMDAVVRRDMFGVESEMSHAGIQKTDGTTALMLAITCNFPEAIPLLMNVEAGMKKDNGDTALSLAVRAEMYDIARLLTPREGLDISSYSKENNRITELMVAAAKNDVYTVWCLSSLQGGLVDPSGRTALMYAARRSAINCLKMLDAEVGLRDKNGETALMMAASMGLIEVVKILAPLEHSIQTPAHHSSGHKCTALMLAILSNHFHVCQYLAPYEGSLRDENNQSALDYLLANKVAVESDGFQRVRALLMQYC</sequence>
<dbReference type="OrthoDB" id="194358at2759"/>
<evidence type="ECO:0000313" key="3">
    <source>
        <dbReference type="EMBL" id="KWX14266.1"/>
    </source>
</evidence>
<dbReference type="InterPro" id="IPR036770">
    <property type="entry name" value="Ankyrin_rpt-contain_sf"/>
</dbReference>
<evidence type="ECO:0000256" key="1">
    <source>
        <dbReference type="SAM" id="Coils"/>
    </source>
</evidence>
<feature type="coiled-coil region" evidence="1">
    <location>
        <begin position="541"/>
        <end position="603"/>
    </location>
</feature>
<feature type="compositionally biased region" description="Low complexity" evidence="2">
    <location>
        <begin position="1133"/>
        <end position="1148"/>
    </location>
</feature>